<evidence type="ECO:0000313" key="3">
    <source>
        <dbReference type="Proteomes" id="UP000694523"/>
    </source>
</evidence>
<organism evidence="2 3">
    <name type="scientific">Neogobius melanostomus</name>
    <name type="common">round goby</name>
    <dbReference type="NCBI Taxonomy" id="47308"/>
    <lineage>
        <taxon>Eukaryota</taxon>
        <taxon>Metazoa</taxon>
        <taxon>Chordata</taxon>
        <taxon>Craniata</taxon>
        <taxon>Vertebrata</taxon>
        <taxon>Euteleostomi</taxon>
        <taxon>Actinopterygii</taxon>
        <taxon>Neopterygii</taxon>
        <taxon>Teleostei</taxon>
        <taxon>Neoteleostei</taxon>
        <taxon>Acanthomorphata</taxon>
        <taxon>Gobiaria</taxon>
        <taxon>Gobiiformes</taxon>
        <taxon>Gobioidei</taxon>
        <taxon>Gobiidae</taxon>
        <taxon>Benthophilinae</taxon>
        <taxon>Neogobiini</taxon>
        <taxon>Neogobius</taxon>
    </lineage>
</organism>
<dbReference type="Ensembl" id="ENSNMLT00000033767.1">
    <property type="protein sequence ID" value="ENSNMLP00000030283.1"/>
    <property type="gene ID" value="ENSNMLG00000019104.1"/>
</dbReference>
<sequence>MDSLKSPDPQENMPDLSPMESLRVPSQFALPNIQSLQSLPSKCSCPSQYLLS</sequence>
<feature type="region of interest" description="Disordered" evidence="1">
    <location>
        <begin position="1"/>
        <end position="23"/>
    </location>
</feature>
<dbReference type="AlphaFoldDB" id="A0A8C6U5E1"/>
<dbReference type="Proteomes" id="UP000694523">
    <property type="component" value="Unplaced"/>
</dbReference>
<accession>A0A8C6U5E1</accession>
<reference evidence="2" key="2">
    <citation type="submission" date="2025-09" db="UniProtKB">
        <authorList>
            <consortium name="Ensembl"/>
        </authorList>
    </citation>
    <scope>IDENTIFICATION</scope>
</reference>
<evidence type="ECO:0000256" key="1">
    <source>
        <dbReference type="SAM" id="MobiDB-lite"/>
    </source>
</evidence>
<proteinExistence type="predicted"/>
<protein>
    <submittedName>
        <fullName evidence="2">Uncharacterized protein</fullName>
    </submittedName>
</protein>
<evidence type="ECO:0000313" key="2">
    <source>
        <dbReference type="Ensembl" id="ENSNMLP00000030283.1"/>
    </source>
</evidence>
<reference evidence="2" key="1">
    <citation type="submission" date="2025-08" db="UniProtKB">
        <authorList>
            <consortium name="Ensembl"/>
        </authorList>
    </citation>
    <scope>IDENTIFICATION</scope>
</reference>
<name>A0A8C6U5E1_9GOBI</name>
<keyword evidence="3" id="KW-1185">Reference proteome</keyword>